<feature type="domain" description="Cytochrome c" evidence="6">
    <location>
        <begin position="176"/>
        <end position="272"/>
    </location>
</feature>
<evidence type="ECO:0000313" key="7">
    <source>
        <dbReference type="EMBL" id="TDP84947.1"/>
    </source>
</evidence>
<dbReference type="EMBL" id="SNXY01000007">
    <property type="protein sequence ID" value="TDP84947.1"/>
    <property type="molecule type" value="Genomic_DNA"/>
</dbReference>
<dbReference type="PROSITE" id="PS51007">
    <property type="entry name" value="CYTC"/>
    <property type="match status" value="1"/>
</dbReference>
<dbReference type="SUPFAM" id="SSF46626">
    <property type="entry name" value="Cytochrome c"/>
    <property type="match status" value="1"/>
</dbReference>
<keyword evidence="2 4" id="KW-0479">Metal-binding</keyword>
<reference evidence="7 8" key="1">
    <citation type="submission" date="2019-03" db="EMBL/GenBank/DDBJ databases">
        <title>Genomic Encyclopedia of Type Strains, Phase IV (KMG-IV): sequencing the most valuable type-strain genomes for metagenomic binning, comparative biology and taxonomic classification.</title>
        <authorList>
            <person name="Goeker M."/>
        </authorList>
    </citation>
    <scope>NUCLEOTIDE SEQUENCE [LARGE SCALE GENOMIC DNA]</scope>
    <source>
        <strain evidence="7 8">DSM 102969</strain>
    </source>
</reference>
<dbReference type="InterPro" id="IPR009056">
    <property type="entry name" value="Cyt_c-like_dom"/>
</dbReference>
<dbReference type="Pfam" id="PF00034">
    <property type="entry name" value="Cytochrom_C"/>
    <property type="match status" value="1"/>
</dbReference>
<gene>
    <name evidence="7" type="ORF">EDD54_1791</name>
</gene>
<name>A0A4R6RGM5_9HYPH</name>
<evidence type="ECO:0000313" key="8">
    <source>
        <dbReference type="Proteomes" id="UP000294547"/>
    </source>
</evidence>
<dbReference type="GO" id="GO:0009055">
    <property type="term" value="F:electron transfer activity"/>
    <property type="evidence" value="ECO:0007669"/>
    <property type="project" value="InterPro"/>
</dbReference>
<keyword evidence="8" id="KW-1185">Reference proteome</keyword>
<evidence type="ECO:0000256" key="4">
    <source>
        <dbReference type="PROSITE-ProRule" id="PRU00433"/>
    </source>
</evidence>
<evidence type="ECO:0000256" key="3">
    <source>
        <dbReference type="ARBA" id="ARBA00023004"/>
    </source>
</evidence>
<accession>A0A4R6RGM5</accession>
<evidence type="ECO:0000256" key="2">
    <source>
        <dbReference type="ARBA" id="ARBA00022723"/>
    </source>
</evidence>
<comment type="caution">
    <text evidence="7">The sequence shown here is derived from an EMBL/GenBank/DDBJ whole genome shotgun (WGS) entry which is preliminary data.</text>
</comment>
<feature type="chain" id="PRO_5020823947" evidence="5">
    <location>
        <begin position="24"/>
        <end position="274"/>
    </location>
</feature>
<organism evidence="7 8">
    <name type="scientific">Oharaeibacter diazotrophicus</name>
    <dbReference type="NCBI Taxonomy" id="1920512"/>
    <lineage>
        <taxon>Bacteria</taxon>
        <taxon>Pseudomonadati</taxon>
        <taxon>Pseudomonadota</taxon>
        <taxon>Alphaproteobacteria</taxon>
        <taxon>Hyphomicrobiales</taxon>
        <taxon>Pleomorphomonadaceae</taxon>
        <taxon>Oharaeibacter</taxon>
    </lineage>
</organism>
<proteinExistence type="predicted"/>
<dbReference type="Gene3D" id="1.10.760.10">
    <property type="entry name" value="Cytochrome c-like domain"/>
    <property type="match status" value="1"/>
</dbReference>
<dbReference type="Proteomes" id="UP000294547">
    <property type="component" value="Unassembled WGS sequence"/>
</dbReference>
<keyword evidence="1 4" id="KW-0349">Heme</keyword>
<dbReference type="RefSeq" id="WP_245515707.1">
    <property type="nucleotide sequence ID" value="NZ_SNXY01000007.1"/>
</dbReference>
<dbReference type="GO" id="GO:0020037">
    <property type="term" value="F:heme binding"/>
    <property type="evidence" value="ECO:0007669"/>
    <property type="project" value="InterPro"/>
</dbReference>
<sequence length="274" mass="28641">MKTFVSSAVAAAALLVAAGAALAMGPAPLERPSLVVRAAIQGPIDEKYKIPVPKEQGKIAAGAERDYLGGKLKIAVTEVANDAIKVKVNGGEETSVKASELTLFQVSDAEMCTVVYLGKSGQKAIVAGRCDPVTDELKAAAAEQLAHRGDKVVGPREVIAGAAKGTLKNPYEGNAQVAAEGHQLFLANSCNGCHGGNGGGGMCPPLSNEVWVYGSDPDTLFRLITLGSDDLQAEGYSRKGRENVVGPMPPYGDIIENSDDLWKIVTFIQSLHQK</sequence>
<keyword evidence="3 4" id="KW-0408">Iron</keyword>
<keyword evidence="5" id="KW-0732">Signal</keyword>
<feature type="signal peptide" evidence="5">
    <location>
        <begin position="1"/>
        <end position="23"/>
    </location>
</feature>
<dbReference type="GO" id="GO:0046872">
    <property type="term" value="F:metal ion binding"/>
    <property type="evidence" value="ECO:0007669"/>
    <property type="project" value="UniProtKB-KW"/>
</dbReference>
<evidence type="ECO:0000259" key="6">
    <source>
        <dbReference type="PROSITE" id="PS51007"/>
    </source>
</evidence>
<dbReference type="AlphaFoldDB" id="A0A4R6RGM5"/>
<protein>
    <submittedName>
        <fullName evidence="7">Cbb3-type cytochrome c oxidase subunit III</fullName>
    </submittedName>
</protein>
<dbReference type="InterPro" id="IPR036909">
    <property type="entry name" value="Cyt_c-like_dom_sf"/>
</dbReference>
<evidence type="ECO:0000256" key="5">
    <source>
        <dbReference type="SAM" id="SignalP"/>
    </source>
</evidence>
<evidence type="ECO:0000256" key="1">
    <source>
        <dbReference type="ARBA" id="ARBA00022617"/>
    </source>
</evidence>